<keyword evidence="3" id="KW-1185">Reference proteome</keyword>
<gene>
    <name evidence="2" type="ORF">M422DRAFT_174288</name>
</gene>
<dbReference type="OrthoDB" id="2246127at2759"/>
<dbReference type="EMBL" id="KN837147">
    <property type="protein sequence ID" value="KIJ40074.1"/>
    <property type="molecule type" value="Genomic_DNA"/>
</dbReference>
<reference evidence="2 3" key="1">
    <citation type="submission" date="2014-06" db="EMBL/GenBank/DDBJ databases">
        <title>Evolutionary Origins and Diversification of the Mycorrhizal Mutualists.</title>
        <authorList>
            <consortium name="DOE Joint Genome Institute"/>
            <consortium name="Mycorrhizal Genomics Consortium"/>
            <person name="Kohler A."/>
            <person name="Kuo A."/>
            <person name="Nagy L.G."/>
            <person name="Floudas D."/>
            <person name="Copeland A."/>
            <person name="Barry K.W."/>
            <person name="Cichocki N."/>
            <person name="Veneault-Fourrey C."/>
            <person name="LaButti K."/>
            <person name="Lindquist E.A."/>
            <person name="Lipzen A."/>
            <person name="Lundell T."/>
            <person name="Morin E."/>
            <person name="Murat C."/>
            <person name="Riley R."/>
            <person name="Ohm R."/>
            <person name="Sun H."/>
            <person name="Tunlid A."/>
            <person name="Henrissat B."/>
            <person name="Grigoriev I.V."/>
            <person name="Hibbett D.S."/>
            <person name="Martin F."/>
        </authorList>
    </citation>
    <scope>NUCLEOTIDE SEQUENCE [LARGE SCALE GENOMIC DNA]</scope>
    <source>
        <strain evidence="2 3">SS14</strain>
    </source>
</reference>
<dbReference type="PANTHER" id="PTHR31912">
    <property type="entry name" value="IP13529P"/>
    <property type="match status" value="1"/>
</dbReference>
<sequence length="800" mass="90397">WFPWPDEESCILDILRHIPRSALSQKQLKVVEWCLLSLGVKNVPSPDVVEEVGKVLQATLGIKTIRYEGSLGHIYYVNDLGAIIAQELANPLVRPHLSFMPEISTSGISEAKHAHQWMTEVDDELLTPMVKVGHQDFYIFEPALAQNGVPVMPFRFFTKDKVTFAKAWIMEPQADGWIIAEDRAVTVQVDHLMISFPHLTATYCERDIPDPRLIIGIRKAGGLGIHPWTRTSPEKGNKWRAKANGKRVVSLPIWLYCDDTSGNTSKRWNKHNSYLFTPAGLSREQAQKEYNVHFLCTSNIAPPLEMLEGVVEQLANIQEEGFLAYDCELKELILFTVFVLAFLGDNPMQSEIACHRGLMAKFFCRACWVSKAEDEAEDEDEAGGDGNASEVGSDSSVASNRGGSKSKKKKKRIIKKTKESIAEMVDRITRFLKVNKLRDPSDTKARLQIIFLDACRVGGKEKVKVAMTENGIKDTHQLHFVERLYNSYKGKRTNLTKQAALDAEIARLPVNVMSPIWQIRGLNPHQDTPVEILHVILLGFIKYFWRDTISNLTKAKTPILMTRLSSMDVRGLNVPPLSGTTLVKYGRSLTGRDFRIIAQIAPFCLYDMVKAESYQTWVALGVLVPLIWQPVIQDLETYLDALKAAIDRFLLCTANWTPRWFNKPKFHILLHLPEHIRRFGPAILFATEAFESFNAVIRERSIHSNRQAPSRDIGRGLAHANRIRHLLSGGSFLPRQAGITYNDGNQELIVQDVVKNQQASDWRTIGKGPLSVMPIKQVGLKMLRLPYDSDSLLHGMFDFL</sequence>
<feature type="non-terminal residue" evidence="2">
    <location>
        <position position="800"/>
    </location>
</feature>
<feature type="region of interest" description="Disordered" evidence="1">
    <location>
        <begin position="378"/>
        <end position="415"/>
    </location>
</feature>
<feature type="compositionally biased region" description="Polar residues" evidence="1">
    <location>
        <begin position="390"/>
        <end position="399"/>
    </location>
</feature>
<feature type="compositionally biased region" description="Basic residues" evidence="1">
    <location>
        <begin position="404"/>
        <end position="415"/>
    </location>
</feature>
<evidence type="ECO:0000256" key="1">
    <source>
        <dbReference type="SAM" id="MobiDB-lite"/>
    </source>
</evidence>
<evidence type="ECO:0000313" key="2">
    <source>
        <dbReference type="EMBL" id="KIJ40074.1"/>
    </source>
</evidence>
<protein>
    <submittedName>
        <fullName evidence="2">Uncharacterized protein</fullName>
    </submittedName>
</protein>
<dbReference type="HOGENOM" id="CLU_004591_1_2_1"/>
<dbReference type="Proteomes" id="UP000054279">
    <property type="component" value="Unassembled WGS sequence"/>
</dbReference>
<evidence type="ECO:0000313" key="3">
    <source>
        <dbReference type="Proteomes" id="UP000054279"/>
    </source>
</evidence>
<proteinExistence type="predicted"/>
<dbReference type="AlphaFoldDB" id="A0A0C9UYV5"/>
<organism evidence="2 3">
    <name type="scientific">Sphaerobolus stellatus (strain SS14)</name>
    <dbReference type="NCBI Taxonomy" id="990650"/>
    <lineage>
        <taxon>Eukaryota</taxon>
        <taxon>Fungi</taxon>
        <taxon>Dikarya</taxon>
        <taxon>Basidiomycota</taxon>
        <taxon>Agaricomycotina</taxon>
        <taxon>Agaricomycetes</taxon>
        <taxon>Phallomycetidae</taxon>
        <taxon>Geastrales</taxon>
        <taxon>Sphaerobolaceae</taxon>
        <taxon>Sphaerobolus</taxon>
    </lineage>
</organism>
<dbReference type="PANTHER" id="PTHR31912:SF34">
    <property type="entry name" value="NOTOCHORD-RELATED PROTEIN"/>
    <property type="match status" value="1"/>
</dbReference>
<name>A0A0C9UYV5_SPHS4</name>
<accession>A0A0C9UYV5</accession>